<sequence length="461" mass="51830">MVWGLLPRNKLLEFYALNRFFKGLAQEALYKDINIDAIVPAHSMQSPTYGLLKTLKKWPELGGKVQSLEVTPAERDIDVNLTTILSIPPEAHTPIHVPHRVSEKCLVGALLGILPNLKHFSVGVAPGGHVQPLPLQPAIELFDPNFPWTNLLQILGLIKLASLHVIFEQRARPQFPKPFPIQGTSPITSLDESHTTRVLLPAAVLWSEADLQYFPHLEHLTTRLFNHYDRGQPVAPILHAGVTDDYNMLLSAFLPVPNTLKTLSFAHDPGTPDMQFLEFTTPITQHLKTFAALTRLELPQDVLLGYSDPQRNSAANPAALQLFPPRLQTVVIWNPSPKIFTWFRDLYELVTLTATLRSIGGHALRQSIVRLRKVELRPRNPPNVGQWEASYASLLALSRCSSEWRALQMAGVGIVLSHEGRVLLRSYDALPTPEEGFFLMMMGIREGFLDFQHFWRDIEPA</sequence>
<reference evidence="1" key="1">
    <citation type="journal article" date="2020" name="Stud. Mycol.">
        <title>101 Dothideomycetes genomes: a test case for predicting lifestyles and emergence of pathogens.</title>
        <authorList>
            <person name="Haridas S."/>
            <person name="Albert R."/>
            <person name="Binder M."/>
            <person name="Bloem J."/>
            <person name="Labutti K."/>
            <person name="Salamov A."/>
            <person name="Andreopoulos B."/>
            <person name="Baker S."/>
            <person name="Barry K."/>
            <person name="Bills G."/>
            <person name="Bluhm B."/>
            <person name="Cannon C."/>
            <person name="Castanera R."/>
            <person name="Culley D."/>
            <person name="Daum C."/>
            <person name="Ezra D."/>
            <person name="Gonzalez J."/>
            <person name="Henrissat B."/>
            <person name="Kuo A."/>
            <person name="Liang C."/>
            <person name="Lipzen A."/>
            <person name="Lutzoni F."/>
            <person name="Magnuson J."/>
            <person name="Mondo S."/>
            <person name="Nolan M."/>
            <person name="Ohm R."/>
            <person name="Pangilinan J."/>
            <person name="Park H.-J."/>
            <person name="Ramirez L."/>
            <person name="Alfaro M."/>
            <person name="Sun H."/>
            <person name="Tritt A."/>
            <person name="Yoshinaga Y."/>
            <person name="Zwiers L.-H."/>
            <person name="Turgeon B."/>
            <person name="Goodwin S."/>
            <person name="Spatafora J."/>
            <person name="Crous P."/>
            <person name="Grigoriev I."/>
        </authorList>
    </citation>
    <scope>NUCLEOTIDE SEQUENCE</scope>
    <source>
        <strain evidence="1">CBS 122367</strain>
    </source>
</reference>
<evidence type="ECO:0000313" key="1">
    <source>
        <dbReference type="EMBL" id="KAF2679443.1"/>
    </source>
</evidence>
<accession>A0A6G1IN73</accession>
<gene>
    <name evidence="1" type="ORF">K458DRAFT_393855</name>
</gene>
<dbReference type="EMBL" id="MU005603">
    <property type="protein sequence ID" value="KAF2679443.1"/>
    <property type="molecule type" value="Genomic_DNA"/>
</dbReference>
<evidence type="ECO:0000313" key="2">
    <source>
        <dbReference type="Proteomes" id="UP000799291"/>
    </source>
</evidence>
<protein>
    <submittedName>
        <fullName evidence="1">Uncharacterized protein</fullName>
    </submittedName>
</protein>
<proteinExistence type="predicted"/>
<keyword evidence="2" id="KW-1185">Reference proteome</keyword>
<dbReference type="AlphaFoldDB" id="A0A6G1IN73"/>
<dbReference type="Proteomes" id="UP000799291">
    <property type="component" value="Unassembled WGS sequence"/>
</dbReference>
<organism evidence="1 2">
    <name type="scientific">Lentithecium fluviatile CBS 122367</name>
    <dbReference type="NCBI Taxonomy" id="1168545"/>
    <lineage>
        <taxon>Eukaryota</taxon>
        <taxon>Fungi</taxon>
        <taxon>Dikarya</taxon>
        <taxon>Ascomycota</taxon>
        <taxon>Pezizomycotina</taxon>
        <taxon>Dothideomycetes</taxon>
        <taxon>Pleosporomycetidae</taxon>
        <taxon>Pleosporales</taxon>
        <taxon>Massarineae</taxon>
        <taxon>Lentitheciaceae</taxon>
        <taxon>Lentithecium</taxon>
    </lineage>
</organism>
<name>A0A6G1IN73_9PLEO</name>